<comment type="catalytic activity">
    <reaction evidence="1 10">
        <text>Endohydrolysis of (1-&gt;4)-beta-D-xylosidic linkages in xylans.</text>
        <dbReference type="EC" id="3.2.1.8"/>
    </reaction>
</comment>
<keyword evidence="4 11" id="KW-0732">Signal</keyword>
<feature type="active site" description="Nucleophile" evidence="9">
    <location>
        <position position="300"/>
    </location>
</feature>
<evidence type="ECO:0000259" key="12">
    <source>
        <dbReference type="PROSITE" id="PS51760"/>
    </source>
</evidence>
<keyword evidence="8 10" id="KW-0624">Polysaccharide degradation</keyword>
<evidence type="ECO:0000256" key="4">
    <source>
        <dbReference type="ARBA" id="ARBA00022729"/>
    </source>
</evidence>
<feature type="chain" id="PRO_5012441792" description="Beta-xylanase" evidence="11">
    <location>
        <begin position="23"/>
        <end position="391"/>
    </location>
</feature>
<evidence type="ECO:0000256" key="3">
    <source>
        <dbReference type="ARBA" id="ARBA00022651"/>
    </source>
</evidence>
<evidence type="ECO:0000256" key="6">
    <source>
        <dbReference type="ARBA" id="ARBA00023277"/>
    </source>
</evidence>
<organism evidence="13 14">
    <name type="scientific">Calothrix parasitica NIES-267</name>
    <dbReference type="NCBI Taxonomy" id="1973488"/>
    <lineage>
        <taxon>Bacteria</taxon>
        <taxon>Bacillati</taxon>
        <taxon>Cyanobacteriota</taxon>
        <taxon>Cyanophyceae</taxon>
        <taxon>Nostocales</taxon>
        <taxon>Calotrichaceae</taxon>
        <taxon>Calothrix</taxon>
    </lineage>
</organism>
<dbReference type="GO" id="GO:0031176">
    <property type="term" value="F:endo-1,4-beta-xylanase activity"/>
    <property type="evidence" value="ECO:0007669"/>
    <property type="project" value="UniProtKB-EC"/>
</dbReference>
<dbReference type="SUPFAM" id="SSF51445">
    <property type="entry name" value="(Trans)glycosidases"/>
    <property type="match status" value="1"/>
</dbReference>
<dbReference type="GO" id="GO:0045493">
    <property type="term" value="P:xylan catabolic process"/>
    <property type="evidence" value="ECO:0007669"/>
    <property type="project" value="UniProtKB-KW"/>
</dbReference>
<evidence type="ECO:0000313" key="14">
    <source>
        <dbReference type="Proteomes" id="UP000218418"/>
    </source>
</evidence>
<name>A0A1Z4LZI1_9CYAN</name>
<dbReference type="InterPro" id="IPR044846">
    <property type="entry name" value="GH10"/>
</dbReference>
<evidence type="ECO:0000256" key="1">
    <source>
        <dbReference type="ARBA" id="ARBA00000681"/>
    </source>
</evidence>
<dbReference type="Gene3D" id="3.20.20.80">
    <property type="entry name" value="Glycosidases"/>
    <property type="match status" value="1"/>
</dbReference>
<accession>A0A1Z4LZI1</accession>
<feature type="signal peptide" evidence="11">
    <location>
        <begin position="1"/>
        <end position="22"/>
    </location>
</feature>
<keyword evidence="7 10" id="KW-0326">Glycosidase</keyword>
<dbReference type="PROSITE" id="PS51760">
    <property type="entry name" value="GH10_2"/>
    <property type="match status" value="1"/>
</dbReference>
<gene>
    <name evidence="13" type="ORF">NIES267_61010</name>
</gene>
<keyword evidence="14" id="KW-1185">Reference proteome</keyword>
<dbReference type="InterPro" id="IPR006311">
    <property type="entry name" value="TAT_signal"/>
</dbReference>
<evidence type="ECO:0000256" key="9">
    <source>
        <dbReference type="PROSITE-ProRule" id="PRU10061"/>
    </source>
</evidence>
<dbReference type="AlphaFoldDB" id="A0A1Z4LZI1"/>
<evidence type="ECO:0000256" key="2">
    <source>
        <dbReference type="ARBA" id="ARBA00007495"/>
    </source>
</evidence>
<comment type="similarity">
    <text evidence="2 10">Belongs to the glycosyl hydrolase 10 (cellulase F) family.</text>
</comment>
<dbReference type="InterPro" id="IPR031158">
    <property type="entry name" value="GH10_AS"/>
</dbReference>
<dbReference type="PANTHER" id="PTHR31490:SF88">
    <property type="entry name" value="BETA-XYLANASE"/>
    <property type="match status" value="1"/>
</dbReference>
<evidence type="ECO:0000256" key="8">
    <source>
        <dbReference type="ARBA" id="ARBA00023326"/>
    </source>
</evidence>
<evidence type="ECO:0000313" key="13">
    <source>
        <dbReference type="EMBL" id="BAY86591.1"/>
    </source>
</evidence>
<keyword evidence="6 10" id="KW-0119">Carbohydrate metabolism</keyword>
<keyword evidence="3 13" id="KW-0858">Xylan degradation</keyword>
<dbReference type="InterPro" id="IPR017853">
    <property type="entry name" value="GH"/>
</dbReference>
<dbReference type="PANTHER" id="PTHR31490">
    <property type="entry name" value="GLYCOSYL HYDROLASE"/>
    <property type="match status" value="1"/>
</dbReference>
<sequence length="391" mass="44600">MSKKIFTRRKFLFSLGALTAMGAVVTGKDELKRQQVLALDDPDCECIKYPGGESLKERAAKKNIIFGAAIRYGHMKGDQQYAQDVAKECSILVPEWGLKWHINPNPLRPTPDTFDFTAADWMLDFARSHDMLYRGHTLVWHAALPPWFEDTVNHKNARAVLEKHINTVVTRYRGKTHSWDVVNEAIDTKDGHPDGLRKTKWLEFLGEDYIDLAFRLAHKADPNAMLVYNDYGLEYDIAEDEAKRNAVIKLLKRLKSKGTPIHAVGIQAHLWGDETNFNSKKVKDFFAQIADMGLKILITELDVVDKDLPRNVQIRDRIVAKAYSDYLKVALEEPAVIAVITWGLNDKYTWLSEFQPREDDAPVRPLLLDTNGKRKFAWNAVARAFDAAPNR</sequence>
<dbReference type="Pfam" id="PF00331">
    <property type="entry name" value="Glyco_hydro_10"/>
    <property type="match status" value="1"/>
</dbReference>
<reference evidence="13 14" key="1">
    <citation type="submission" date="2017-06" db="EMBL/GenBank/DDBJ databases">
        <title>Genome sequencing of cyanobaciteial culture collection at National Institute for Environmental Studies (NIES).</title>
        <authorList>
            <person name="Hirose Y."/>
            <person name="Shimura Y."/>
            <person name="Fujisawa T."/>
            <person name="Nakamura Y."/>
            <person name="Kawachi M."/>
        </authorList>
    </citation>
    <scope>NUCLEOTIDE SEQUENCE [LARGE SCALE GENOMIC DNA]</scope>
    <source>
        <strain evidence="13 14">NIES-267</strain>
    </source>
</reference>
<proteinExistence type="inferred from homology"/>
<dbReference type="PROSITE" id="PS51318">
    <property type="entry name" value="TAT"/>
    <property type="match status" value="1"/>
</dbReference>
<dbReference type="EC" id="3.2.1.8" evidence="10"/>
<protein>
    <recommendedName>
        <fullName evidence="10">Beta-xylanase</fullName>
        <ecNumber evidence="10">3.2.1.8</ecNumber>
    </recommendedName>
</protein>
<dbReference type="EMBL" id="AP018227">
    <property type="protein sequence ID" value="BAY86591.1"/>
    <property type="molecule type" value="Genomic_DNA"/>
</dbReference>
<dbReference type="Proteomes" id="UP000218418">
    <property type="component" value="Chromosome"/>
</dbReference>
<dbReference type="PRINTS" id="PR00134">
    <property type="entry name" value="GLHYDRLASE10"/>
</dbReference>
<evidence type="ECO:0000256" key="5">
    <source>
        <dbReference type="ARBA" id="ARBA00022801"/>
    </source>
</evidence>
<dbReference type="PROSITE" id="PS00591">
    <property type="entry name" value="GH10_1"/>
    <property type="match status" value="1"/>
</dbReference>
<dbReference type="InterPro" id="IPR001000">
    <property type="entry name" value="GH10_dom"/>
</dbReference>
<keyword evidence="5 10" id="KW-0378">Hydrolase</keyword>
<dbReference type="SMART" id="SM00633">
    <property type="entry name" value="Glyco_10"/>
    <property type="match status" value="1"/>
</dbReference>
<evidence type="ECO:0000256" key="10">
    <source>
        <dbReference type="RuleBase" id="RU361174"/>
    </source>
</evidence>
<feature type="domain" description="GH10" evidence="12">
    <location>
        <begin position="49"/>
        <end position="384"/>
    </location>
</feature>
<evidence type="ECO:0000256" key="7">
    <source>
        <dbReference type="ARBA" id="ARBA00023295"/>
    </source>
</evidence>
<evidence type="ECO:0000256" key="11">
    <source>
        <dbReference type="SAM" id="SignalP"/>
    </source>
</evidence>